<dbReference type="HAMAP" id="MF_01471">
    <property type="entry name" value="Cas2"/>
    <property type="match status" value="1"/>
</dbReference>
<dbReference type="Gene3D" id="3.30.70.240">
    <property type="match status" value="1"/>
</dbReference>
<dbReference type="PATRIC" id="fig|1502723.3.peg.6306"/>
<keyword evidence="11" id="KW-1185">Reference proteome</keyword>
<feature type="binding site" evidence="9">
    <location>
        <position position="8"/>
    </location>
    <ligand>
        <name>Mg(2+)</name>
        <dbReference type="ChEBI" id="CHEBI:18420"/>
        <note>catalytic</note>
    </ligand>
</feature>
<dbReference type="AlphaFoldDB" id="A0A0D8B7V8"/>
<gene>
    <name evidence="9" type="primary">cas2</name>
    <name evidence="10" type="ORF">FF36_05688</name>
</gene>
<reference evidence="10 11" key="2">
    <citation type="journal article" date="2016" name="Genome Announc.">
        <title>Permanent Draft Genome Sequences for Two Variants of Frankia sp. Strain CpI1, the First Frankia Strain Isolated from Root Nodules of Comptonia peregrina.</title>
        <authorList>
            <person name="Oshone R."/>
            <person name="Hurst S.G.IV."/>
            <person name="Abebe-Akele F."/>
            <person name="Simpson S."/>
            <person name="Morris K."/>
            <person name="Thomas W.K."/>
            <person name="Tisa L.S."/>
        </authorList>
    </citation>
    <scope>NUCLEOTIDE SEQUENCE [LARGE SCALE GENOMIC DNA]</scope>
    <source>
        <strain evidence="11">CpI1-S</strain>
    </source>
</reference>
<keyword evidence="4 9" id="KW-0479">Metal-binding</keyword>
<dbReference type="PANTHER" id="PTHR34405">
    <property type="entry name" value="CRISPR-ASSOCIATED ENDORIBONUCLEASE CAS2"/>
    <property type="match status" value="1"/>
</dbReference>
<dbReference type="CDD" id="cd09725">
    <property type="entry name" value="Cas2_I_II_III"/>
    <property type="match status" value="1"/>
</dbReference>
<sequence length="87" mass="9910">MFVIVVYDTAVERNGTVLKICRQYLHHVQRSVFEGNLSPAQLLRFRRRIEDVIDRSYDHVLIYTLPPGADAVRESLGAGWAAPTDII</sequence>
<dbReference type="OrthoDB" id="9798176at2"/>
<dbReference type="RefSeq" id="WP_044888131.1">
    <property type="nucleotide sequence ID" value="NZ_JYFN01000074.1"/>
</dbReference>
<accession>A0A0D8B7V8</accession>
<evidence type="ECO:0000256" key="9">
    <source>
        <dbReference type="HAMAP-Rule" id="MF_01471"/>
    </source>
</evidence>
<name>A0A0D8B7V8_9ACTN</name>
<dbReference type="GO" id="GO:0004521">
    <property type="term" value="F:RNA endonuclease activity"/>
    <property type="evidence" value="ECO:0007669"/>
    <property type="project" value="InterPro"/>
</dbReference>
<evidence type="ECO:0000256" key="4">
    <source>
        <dbReference type="ARBA" id="ARBA00022723"/>
    </source>
</evidence>
<keyword evidence="6 9" id="KW-0378">Hydrolase</keyword>
<comment type="function">
    <text evidence="9">CRISPR (clustered regularly interspaced short palindromic repeat), is an adaptive immune system that provides protection against mobile genetic elements (viruses, transposable elements and conjugative plasmids). CRISPR clusters contain sequences complementary to antecedent mobile elements and target invading nucleic acids. CRISPR clusters are transcribed and processed into CRISPR RNA (crRNA). Functions as a ssRNA-specific endoribonuclease. Involved in the integration of spacer DNA into the CRISPR cassette.</text>
</comment>
<evidence type="ECO:0000313" key="10">
    <source>
        <dbReference type="EMBL" id="KJE20024.1"/>
    </source>
</evidence>
<dbReference type="GO" id="GO:0043571">
    <property type="term" value="P:maintenance of CRISPR repeat elements"/>
    <property type="evidence" value="ECO:0007669"/>
    <property type="project" value="UniProtKB-UniRule"/>
</dbReference>
<dbReference type="NCBIfam" id="TIGR01573">
    <property type="entry name" value="cas2"/>
    <property type="match status" value="1"/>
</dbReference>
<dbReference type="SUPFAM" id="SSF143430">
    <property type="entry name" value="TTP0101/SSO1404-like"/>
    <property type="match status" value="1"/>
</dbReference>
<dbReference type="EMBL" id="JYFN01000074">
    <property type="protein sequence ID" value="KJE20024.1"/>
    <property type="molecule type" value="Genomic_DNA"/>
</dbReference>
<dbReference type="Pfam" id="PF09827">
    <property type="entry name" value="CRISPR_Cas2"/>
    <property type="match status" value="1"/>
</dbReference>
<evidence type="ECO:0000313" key="11">
    <source>
        <dbReference type="Proteomes" id="UP000032545"/>
    </source>
</evidence>
<dbReference type="GO" id="GO:0051607">
    <property type="term" value="P:defense response to virus"/>
    <property type="evidence" value="ECO:0007669"/>
    <property type="project" value="UniProtKB-UniRule"/>
</dbReference>
<evidence type="ECO:0000256" key="1">
    <source>
        <dbReference type="ARBA" id="ARBA00001946"/>
    </source>
</evidence>
<organism evidence="10 11">
    <name type="scientific">Frankia torreyi</name>
    <dbReference type="NCBI Taxonomy" id="1856"/>
    <lineage>
        <taxon>Bacteria</taxon>
        <taxon>Bacillati</taxon>
        <taxon>Actinomycetota</taxon>
        <taxon>Actinomycetes</taxon>
        <taxon>Frankiales</taxon>
        <taxon>Frankiaceae</taxon>
        <taxon>Frankia</taxon>
    </lineage>
</organism>
<evidence type="ECO:0000256" key="3">
    <source>
        <dbReference type="ARBA" id="ARBA00022722"/>
    </source>
</evidence>
<proteinExistence type="inferred from homology"/>
<comment type="similarity">
    <text evidence="2 9">Belongs to the CRISPR-associated endoribonuclease Cas2 protein family.</text>
</comment>
<evidence type="ECO:0000256" key="5">
    <source>
        <dbReference type="ARBA" id="ARBA00022759"/>
    </source>
</evidence>
<keyword evidence="8 9" id="KW-0051">Antiviral defense</keyword>
<dbReference type="InterPro" id="IPR021127">
    <property type="entry name" value="CRISPR_associated_Cas2"/>
</dbReference>
<evidence type="ECO:0000256" key="8">
    <source>
        <dbReference type="ARBA" id="ARBA00023118"/>
    </source>
</evidence>
<keyword evidence="3 9" id="KW-0540">Nuclease</keyword>
<dbReference type="InterPro" id="IPR019199">
    <property type="entry name" value="Virulence_VapD/CRISPR_Cas2"/>
</dbReference>
<reference evidence="11" key="1">
    <citation type="submission" date="2015-02" db="EMBL/GenBank/DDBJ databases">
        <title>Draft Genome of Frankia sp. CpI1-S.</title>
        <authorList>
            <person name="Oshone R.T."/>
            <person name="Ngom M."/>
            <person name="Ghodhbane-Gtari F."/>
            <person name="Gtari M."/>
            <person name="Morris K."/>
            <person name="Thomas K."/>
            <person name="Sen A."/>
            <person name="Tisa L.S."/>
        </authorList>
    </citation>
    <scope>NUCLEOTIDE SEQUENCE [LARGE SCALE GENOMIC DNA]</scope>
    <source>
        <strain evidence="11">CpI1-S</strain>
    </source>
</reference>
<dbReference type="EC" id="3.1.-.-" evidence="9"/>
<comment type="caution">
    <text evidence="10">The sequence shown here is derived from an EMBL/GenBank/DDBJ whole genome shotgun (WGS) entry which is preliminary data.</text>
</comment>
<dbReference type="GO" id="GO:0016787">
    <property type="term" value="F:hydrolase activity"/>
    <property type="evidence" value="ECO:0007669"/>
    <property type="project" value="UniProtKB-KW"/>
</dbReference>
<keyword evidence="5 9" id="KW-0255">Endonuclease</keyword>
<evidence type="ECO:0000256" key="6">
    <source>
        <dbReference type="ARBA" id="ARBA00022801"/>
    </source>
</evidence>
<comment type="subunit">
    <text evidence="9">Homodimer, forms a heterotetramer with a Cas1 homodimer.</text>
</comment>
<protein>
    <recommendedName>
        <fullName evidence="9">CRISPR-associated endoribonuclease Cas2</fullName>
        <ecNumber evidence="9">3.1.-.-</ecNumber>
    </recommendedName>
</protein>
<evidence type="ECO:0000256" key="2">
    <source>
        <dbReference type="ARBA" id="ARBA00009959"/>
    </source>
</evidence>
<dbReference type="Proteomes" id="UP000032545">
    <property type="component" value="Unassembled WGS sequence"/>
</dbReference>
<evidence type="ECO:0000256" key="7">
    <source>
        <dbReference type="ARBA" id="ARBA00022842"/>
    </source>
</evidence>
<keyword evidence="7 9" id="KW-0460">Magnesium</keyword>
<dbReference type="GO" id="GO:0046872">
    <property type="term" value="F:metal ion binding"/>
    <property type="evidence" value="ECO:0007669"/>
    <property type="project" value="UniProtKB-UniRule"/>
</dbReference>
<comment type="cofactor">
    <cofactor evidence="1 9">
        <name>Mg(2+)</name>
        <dbReference type="ChEBI" id="CHEBI:18420"/>
    </cofactor>
</comment>